<dbReference type="eggNOG" id="ENOG502SDWF">
    <property type="taxonomic scope" value="Eukaryota"/>
</dbReference>
<dbReference type="InParanoid" id="D2VZB3"/>
<dbReference type="OrthoDB" id="414463at2759"/>
<dbReference type="VEuPathDB" id="AmoebaDB:NAEGRDRAFT_74430"/>
<evidence type="ECO:0000313" key="2">
    <source>
        <dbReference type="Proteomes" id="UP000006671"/>
    </source>
</evidence>
<sequence>MEGVSKGAASHPVDVKGVISSKTFYKRTEQGNKYLTTTQDTNDLYGRIKGLTDSGSYIVVLPGSLGTAAELMIAWNLYYINEHFPATEDPVKKIFVFRGKDIELKLGKLNVFIFTDPWEKIIKFISTELNSSPKYLKW</sequence>
<dbReference type="EMBL" id="GG738914">
    <property type="protein sequence ID" value="EFC37762.1"/>
    <property type="molecule type" value="Genomic_DNA"/>
</dbReference>
<dbReference type="AlphaFoldDB" id="D2VZB3"/>
<dbReference type="KEGG" id="ngr:NAEGRDRAFT_74430"/>
<evidence type="ECO:0000313" key="1">
    <source>
        <dbReference type="EMBL" id="EFC37762.1"/>
    </source>
</evidence>
<dbReference type="Gene3D" id="3.40.50.450">
    <property type="match status" value="1"/>
</dbReference>
<proteinExistence type="predicted"/>
<dbReference type="RefSeq" id="XP_002670506.1">
    <property type="nucleotide sequence ID" value="XM_002670460.1"/>
</dbReference>
<reference evidence="1 2" key="1">
    <citation type="journal article" date="2010" name="Cell">
        <title>The genome of Naegleria gruberi illuminates early eukaryotic versatility.</title>
        <authorList>
            <person name="Fritz-Laylin L.K."/>
            <person name="Prochnik S.E."/>
            <person name="Ginger M.L."/>
            <person name="Dacks J.B."/>
            <person name="Carpenter M.L."/>
            <person name="Field M.C."/>
            <person name="Kuo A."/>
            <person name="Paredez A."/>
            <person name="Chapman J."/>
            <person name="Pham J."/>
            <person name="Shu S."/>
            <person name="Neupane R."/>
            <person name="Cipriano M."/>
            <person name="Mancuso J."/>
            <person name="Tu H."/>
            <person name="Salamov A."/>
            <person name="Lindquist E."/>
            <person name="Shapiro H."/>
            <person name="Lucas S."/>
            <person name="Grigoriev I.V."/>
            <person name="Cande W.Z."/>
            <person name="Fulton C."/>
            <person name="Rokhsar D.S."/>
            <person name="Dawson S.C."/>
        </authorList>
    </citation>
    <scope>NUCLEOTIDE SEQUENCE [LARGE SCALE GENOMIC DNA]</scope>
    <source>
        <strain evidence="1 2">NEG-M</strain>
    </source>
</reference>
<keyword evidence="2" id="KW-1185">Reference proteome</keyword>
<dbReference type="Proteomes" id="UP000006671">
    <property type="component" value="Unassembled WGS sequence"/>
</dbReference>
<accession>D2VZB3</accession>
<organism evidence="2">
    <name type="scientific">Naegleria gruberi</name>
    <name type="common">Amoeba</name>
    <dbReference type="NCBI Taxonomy" id="5762"/>
    <lineage>
        <taxon>Eukaryota</taxon>
        <taxon>Discoba</taxon>
        <taxon>Heterolobosea</taxon>
        <taxon>Tetramitia</taxon>
        <taxon>Eutetramitia</taxon>
        <taxon>Vahlkampfiidae</taxon>
        <taxon>Naegleria</taxon>
    </lineage>
</organism>
<dbReference type="GeneID" id="8853617"/>
<protein>
    <submittedName>
        <fullName evidence="1">Predicted protein</fullName>
    </submittedName>
</protein>
<gene>
    <name evidence="1" type="ORF">NAEGRDRAFT_74430</name>
</gene>
<name>D2VZB3_NAEGR</name>
<dbReference type="InterPro" id="IPR031100">
    <property type="entry name" value="LOG_fam"/>
</dbReference>
<dbReference type="SUPFAM" id="SSF102405">
    <property type="entry name" value="MCP/YpsA-like"/>
    <property type="match status" value="1"/>
</dbReference>
<dbReference type="Pfam" id="PF03641">
    <property type="entry name" value="Lysine_decarbox"/>
    <property type="match status" value="1"/>
</dbReference>